<feature type="compositionally biased region" description="Basic and acidic residues" evidence="1">
    <location>
        <begin position="239"/>
        <end position="250"/>
    </location>
</feature>
<evidence type="ECO:0000256" key="1">
    <source>
        <dbReference type="SAM" id="MobiDB-lite"/>
    </source>
</evidence>
<organism evidence="3 4">
    <name type="scientific">Streptomyces mobaraensis (strain ATCC 29032 / DSM 40847 / JCM 4168 / NBRC 13819 / NCIMB 11159 / IPCR 16-22)</name>
    <dbReference type="NCBI Taxonomy" id="1223523"/>
    <lineage>
        <taxon>Bacteria</taxon>
        <taxon>Bacillati</taxon>
        <taxon>Actinomycetota</taxon>
        <taxon>Actinomycetes</taxon>
        <taxon>Kitasatosporales</taxon>
        <taxon>Streptomycetaceae</taxon>
        <taxon>Streptomyces</taxon>
    </lineage>
</organism>
<dbReference type="RefSeq" id="WP_004939569.1">
    <property type="nucleotide sequence ID" value="NZ_AORZ01000006.1"/>
</dbReference>
<feature type="region of interest" description="Disordered" evidence="1">
    <location>
        <begin position="222"/>
        <end position="304"/>
    </location>
</feature>
<feature type="compositionally biased region" description="Polar residues" evidence="1">
    <location>
        <begin position="292"/>
        <end position="301"/>
    </location>
</feature>
<evidence type="ECO:0000313" key="3">
    <source>
        <dbReference type="EMBL" id="EMF01898.1"/>
    </source>
</evidence>
<dbReference type="PATRIC" id="fig|1223523.3.peg.762"/>
<feature type="region of interest" description="Disordered" evidence="1">
    <location>
        <begin position="415"/>
        <end position="483"/>
    </location>
</feature>
<protein>
    <recommendedName>
        <fullName evidence="5">DUF4232 domain-containing protein</fullName>
    </recommendedName>
</protein>
<evidence type="ECO:0000313" key="4">
    <source>
        <dbReference type="Proteomes" id="UP000011740"/>
    </source>
</evidence>
<feature type="compositionally biased region" description="Basic and acidic residues" evidence="1">
    <location>
        <begin position="42"/>
        <end position="86"/>
    </location>
</feature>
<dbReference type="eggNOG" id="ENOG503342J">
    <property type="taxonomic scope" value="Bacteria"/>
</dbReference>
<sequence>MNHRNPGDGRFRGRHGDRWASSPSDPTPAHPGQPPAVPPRPGEQHPNEQHVNDQFPDRRPHDTRPHTERPHDGKPHAERQHTEQPYDGKPLTEQPYDTQPLTEQPLTERSNDTQPHAGRPHGTLPHGAQPRGNPRGDRPLNGSPNNRAVNDRPLDEQALRRMLQGAVENLEPSDDALEHLRRAVPARRTRRRQALGGAVAAVVLVGAAVPALMHVADTVGVLGSDDRPANAANSHRHAEKTADGEEHGDGPADTARPGGGTAARGEHRVEQPGGETGTPETSREPSRPRGTADSTSPSPGVTYTAAAPTCDRAQLGKGSGTVGAADATGRVYGAFRIVNVSHAPCAVTGPGELVAQTRGGAQKSHVSVVDHTAGDPAAGLPDPERAPRTVVLRPGQAYEVKFAWVPAADSGATACTKAGGTATPPPAAGAPTKSVGRGAEAPATSPTPSSPPAVVPPETTPAPPAPTGSVTLTNTPVAGEPAAAEARIPDACAGTVYHTGALPAAAPPA</sequence>
<feature type="transmembrane region" description="Helical" evidence="2">
    <location>
        <begin position="194"/>
        <end position="213"/>
    </location>
</feature>
<dbReference type="EMBL" id="AORZ01000006">
    <property type="protein sequence ID" value="EMF01898.1"/>
    <property type="molecule type" value="Genomic_DNA"/>
</dbReference>
<evidence type="ECO:0008006" key="5">
    <source>
        <dbReference type="Google" id="ProtNLM"/>
    </source>
</evidence>
<feature type="region of interest" description="Disordered" evidence="1">
    <location>
        <begin position="1"/>
        <end position="154"/>
    </location>
</feature>
<keyword evidence="2" id="KW-1133">Transmembrane helix</keyword>
<feature type="compositionally biased region" description="Low complexity" evidence="1">
    <location>
        <begin position="438"/>
        <end position="447"/>
    </location>
</feature>
<feature type="compositionally biased region" description="Basic and acidic residues" evidence="1">
    <location>
        <begin position="1"/>
        <end position="18"/>
    </location>
</feature>
<keyword evidence="2" id="KW-0472">Membrane</keyword>
<dbReference type="STRING" id="1223523.H340_03739"/>
<feature type="compositionally biased region" description="Polar residues" evidence="1">
    <location>
        <begin position="95"/>
        <end position="114"/>
    </location>
</feature>
<dbReference type="Proteomes" id="UP000011740">
    <property type="component" value="Unassembled WGS sequence"/>
</dbReference>
<feature type="compositionally biased region" description="Pro residues" evidence="1">
    <location>
        <begin position="448"/>
        <end position="466"/>
    </location>
</feature>
<accession>M3B7A8</accession>
<name>M3B7A8_STRM1</name>
<comment type="caution">
    <text evidence="3">The sequence shown here is derived from an EMBL/GenBank/DDBJ whole genome shotgun (WGS) entry which is preliminary data.</text>
</comment>
<evidence type="ECO:0000256" key="2">
    <source>
        <dbReference type="SAM" id="Phobius"/>
    </source>
</evidence>
<proteinExistence type="predicted"/>
<reference evidence="3 4" key="1">
    <citation type="journal article" date="2013" name="Genome Announc.">
        <title>Whole-Genome Shotgun Assembly and Analysis of the Genome of Streptomyces mobaraensis DSM 40847, a Strain for Industrial Production of Microbial Transglutaminase.</title>
        <authorList>
            <person name="Yang H."/>
            <person name="He T."/>
            <person name="Wu W."/>
            <person name="Zhu W."/>
            <person name="Lu B."/>
            <person name="Sun W."/>
        </authorList>
    </citation>
    <scope>NUCLEOTIDE SEQUENCE [LARGE SCALE GENOMIC DNA]</scope>
    <source>
        <strain evidence="3 4">DSM 40847</strain>
    </source>
</reference>
<gene>
    <name evidence="3" type="ORF">H340_03739</name>
</gene>
<dbReference type="AlphaFoldDB" id="M3B7A8"/>
<keyword evidence="2" id="KW-0812">Transmembrane</keyword>
<feature type="compositionally biased region" description="Pro residues" evidence="1">
    <location>
        <begin position="25"/>
        <end position="41"/>
    </location>
</feature>